<feature type="transmembrane region" description="Helical" evidence="1">
    <location>
        <begin position="92"/>
        <end position="114"/>
    </location>
</feature>
<evidence type="ECO:0000256" key="1">
    <source>
        <dbReference type="SAM" id="Phobius"/>
    </source>
</evidence>
<name>A0A1E7DNI0_9BACI</name>
<keyword evidence="1" id="KW-1133">Transmembrane helix</keyword>
<evidence type="ECO:0000313" key="2">
    <source>
        <dbReference type="EMBL" id="OES44609.1"/>
    </source>
</evidence>
<keyword evidence="3" id="KW-1185">Reference proteome</keyword>
<keyword evidence="1" id="KW-0472">Membrane</keyword>
<evidence type="ECO:0000313" key="3">
    <source>
        <dbReference type="Proteomes" id="UP000095658"/>
    </source>
</evidence>
<gene>
    <name evidence="2" type="ORF">BA724_10110</name>
</gene>
<organism evidence="2 3">
    <name type="scientific">Domibacillus iocasae</name>
    <dbReference type="NCBI Taxonomy" id="1714016"/>
    <lineage>
        <taxon>Bacteria</taxon>
        <taxon>Bacillati</taxon>
        <taxon>Bacillota</taxon>
        <taxon>Bacilli</taxon>
        <taxon>Bacillales</taxon>
        <taxon>Bacillaceae</taxon>
        <taxon>Domibacillus</taxon>
    </lineage>
</organism>
<dbReference type="Proteomes" id="UP000095658">
    <property type="component" value="Unassembled WGS sequence"/>
</dbReference>
<proteinExistence type="predicted"/>
<dbReference type="EMBL" id="MAMP01000022">
    <property type="protein sequence ID" value="OES44609.1"/>
    <property type="molecule type" value="Genomic_DNA"/>
</dbReference>
<keyword evidence="1" id="KW-0812">Transmembrane</keyword>
<dbReference type="AlphaFoldDB" id="A0A1E7DNI0"/>
<comment type="caution">
    <text evidence="2">The sequence shown here is derived from an EMBL/GenBank/DDBJ whole genome shotgun (WGS) entry which is preliminary data.</text>
</comment>
<reference evidence="2 3" key="1">
    <citation type="submission" date="2016-06" db="EMBL/GenBank/DDBJ databases">
        <title>Domibacillus iocasae genome sequencing.</title>
        <authorList>
            <person name="Verma A."/>
            <person name="Pal Y."/>
            <person name="Ojha A.K."/>
            <person name="Krishnamurthi S."/>
        </authorList>
    </citation>
    <scope>NUCLEOTIDE SEQUENCE [LARGE SCALE GENOMIC DNA]</scope>
    <source>
        <strain evidence="2 3">DSM 29979</strain>
    </source>
</reference>
<accession>A0A1E7DNI0</accession>
<protein>
    <submittedName>
        <fullName evidence="2">Uncharacterized protein</fullName>
    </submittedName>
</protein>
<sequence length="128" mass="13938">MFKNDIVVISNTIGFIMNAGMTSLKHNMEQAAGSMNASKIDVATAKELAAFQNPKVLLDQPKLEQMQQALPADIQPVIAGMIETLRDSLSDALTTVFLSGDALVLIAFILVFFLREIPLRTSNKETGE</sequence>
<dbReference type="STRING" id="1714016.BA724_10110"/>